<keyword evidence="2" id="KW-1185">Reference proteome</keyword>
<dbReference type="Proteomes" id="UP000191500">
    <property type="component" value="Unassembled WGS sequence"/>
</dbReference>
<accession>A0A1V6V202</accession>
<evidence type="ECO:0000313" key="1">
    <source>
        <dbReference type="EMBL" id="OQE44509.1"/>
    </source>
</evidence>
<organism evidence="1 2">
    <name type="scientific">Penicillium coprophilum</name>
    <dbReference type="NCBI Taxonomy" id="36646"/>
    <lineage>
        <taxon>Eukaryota</taxon>
        <taxon>Fungi</taxon>
        <taxon>Dikarya</taxon>
        <taxon>Ascomycota</taxon>
        <taxon>Pezizomycotina</taxon>
        <taxon>Eurotiomycetes</taxon>
        <taxon>Eurotiomycetidae</taxon>
        <taxon>Eurotiales</taxon>
        <taxon>Aspergillaceae</taxon>
        <taxon>Penicillium</taxon>
    </lineage>
</organism>
<dbReference type="InterPro" id="IPR036770">
    <property type="entry name" value="Ankyrin_rpt-contain_sf"/>
</dbReference>
<dbReference type="AlphaFoldDB" id="A0A1V6V202"/>
<gene>
    <name evidence="1" type="ORF">PENCOP_c002G05123</name>
</gene>
<comment type="caution">
    <text evidence="1">The sequence shown here is derived from an EMBL/GenBank/DDBJ whole genome shotgun (WGS) entry which is preliminary data.</text>
</comment>
<reference evidence="2" key="1">
    <citation type="journal article" date="2017" name="Nat. Microbiol.">
        <title>Global analysis of biosynthetic gene clusters reveals vast potential of secondary metabolite production in Penicillium species.</title>
        <authorList>
            <person name="Nielsen J.C."/>
            <person name="Grijseels S."/>
            <person name="Prigent S."/>
            <person name="Ji B."/>
            <person name="Dainat J."/>
            <person name="Nielsen K.F."/>
            <person name="Frisvad J.C."/>
            <person name="Workman M."/>
            <person name="Nielsen J."/>
        </authorList>
    </citation>
    <scope>NUCLEOTIDE SEQUENCE [LARGE SCALE GENOMIC DNA]</scope>
    <source>
        <strain evidence="2">IBT 31321</strain>
    </source>
</reference>
<name>A0A1V6V202_9EURO</name>
<evidence type="ECO:0000313" key="2">
    <source>
        <dbReference type="Proteomes" id="UP000191500"/>
    </source>
</evidence>
<sequence>MKTLLTAAGKGGAAMLHFLHSYGVKACPGEFEAQTAMRSAVVRGDSVTTEYLLNQGFDPNPTADELMVLPCGGRFECDEDSPLESYLVDAAQAASSEAAAATLDILLRYGADIGRLEKPPWCWSSSAPTLFYYPERQLVCLHLLLERGASPLPETKFGASMLTEVAEKYRREAIHLLLSHVEKRDISLDDLYRNLLLVKKLSKKWMEENIQGSWYIVKLWRRLYWRKRYPVPT</sequence>
<dbReference type="SUPFAM" id="SSF48403">
    <property type="entry name" value="Ankyrin repeat"/>
    <property type="match status" value="1"/>
</dbReference>
<dbReference type="EMBL" id="MDDG01000002">
    <property type="protein sequence ID" value="OQE44509.1"/>
    <property type="molecule type" value="Genomic_DNA"/>
</dbReference>
<dbReference type="Gene3D" id="1.25.40.20">
    <property type="entry name" value="Ankyrin repeat-containing domain"/>
    <property type="match status" value="1"/>
</dbReference>
<proteinExistence type="predicted"/>
<protein>
    <submittedName>
        <fullName evidence="1">Uncharacterized protein</fullName>
    </submittedName>
</protein>